<comment type="caution">
    <text evidence="1">The sequence shown here is derived from an EMBL/GenBank/DDBJ whole genome shotgun (WGS) entry which is preliminary data.</text>
</comment>
<dbReference type="AlphaFoldDB" id="A0A1G2IX88"/>
<sequence>MEKANKNIVTLKNKLNYRIIDIDDKCLVLKIDFNVALSKACEVIALFSPERKAIAEKLVKDLNESN</sequence>
<evidence type="ECO:0000313" key="1">
    <source>
        <dbReference type="EMBL" id="OGZ78778.1"/>
    </source>
</evidence>
<gene>
    <name evidence="1" type="ORF">A2358_00635</name>
</gene>
<dbReference type="Proteomes" id="UP000178650">
    <property type="component" value="Unassembled WGS sequence"/>
</dbReference>
<dbReference type="EMBL" id="MHPJ01000014">
    <property type="protein sequence ID" value="OGZ78778.1"/>
    <property type="molecule type" value="Genomic_DNA"/>
</dbReference>
<dbReference type="STRING" id="1802223.A2358_00635"/>
<name>A0A1G2IX88_9BACT</name>
<reference evidence="1 2" key="1">
    <citation type="journal article" date="2016" name="Nat. Commun.">
        <title>Thousands of microbial genomes shed light on interconnected biogeochemical processes in an aquifer system.</title>
        <authorList>
            <person name="Anantharaman K."/>
            <person name="Brown C.T."/>
            <person name="Hug L.A."/>
            <person name="Sharon I."/>
            <person name="Castelle C.J."/>
            <person name="Probst A.J."/>
            <person name="Thomas B.C."/>
            <person name="Singh A."/>
            <person name="Wilkins M.J."/>
            <person name="Karaoz U."/>
            <person name="Brodie E.L."/>
            <person name="Williams K.H."/>
            <person name="Hubbard S.S."/>
            <person name="Banfield J.F."/>
        </authorList>
    </citation>
    <scope>NUCLEOTIDE SEQUENCE [LARGE SCALE GENOMIC DNA]</scope>
</reference>
<accession>A0A1G2IX88</accession>
<evidence type="ECO:0000313" key="2">
    <source>
        <dbReference type="Proteomes" id="UP000178650"/>
    </source>
</evidence>
<proteinExistence type="predicted"/>
<protein>
    <submittedName>
        <fullName evidence="1">Uncharacterized protein</fullName>
    </submittedName>
</protein>
<organism evidence="1 2">
    <name type="scientific">Candidatus Staskawiczbacteria bacterium RIFOXYB1_FULL_37_44</name>
    <dbReference type="NCBI Taxonomy" id="1802223"/>
    <lineage>
        <taxon>Bacteria</taxon>
        <taxon>Candidatus Staskawicziibacteriota</taxon>
    </lineage>
</organism>